<name>A0A397V9D6_9GLOM</name>
<evidence type="ECO:0000313" key="2">
    <source>
        <dbReference type="Proteomes" id="UP000266673"/>
    </source>
</evidence>
<dbReference type="AlphaFoldDB" id="A0A397V9D6"/>
<keyword evidence="2" id="KW-1185">Reference proteome</keyword>
<proteinExistence type="predicted"/>
<dbReference type="Proteomes" id="UP000266673">
    <property type="component" value="Unassembled WGS sequence"/>
</dbReference>
<evidence type="ECO:0000313" key="1">
    <source>
        <dbReference type="EMBL" id="RIB18298.1"/>
    </source>
</evidence>
<organism evidence="1 2">
    <name type="scientific">Gigaspora rosea</name>
    <dbReference type="NCBI Taxonomy" id="44941"/>
    <lineage>
        <taxon>Eukaryota</taxon>
        <taxon>Fungi</taxon>
        <taxon>Fungi incertae sedis</taxon>
        <taxon>Mucoromycota</taxon>
        <taxon>Glomeromycotina</taxon>
        <taxon>Glomeromycetes</taxon>
        <taxon>Diversisporales</taxon>
        <taxon>Gigasporaceae</taxon>
        <taxon>Gigaspora</taxon>
    </lineage>
</organism>
<reference evidence="1 2" key="1">
    <citation type="submission" date="2018-06" db="EMBL/GenBank/DDBJ databases">
        <title>Comparative genomics reveals the genomic features of Rhizophagus irregularis, R. cerebriforme, R. diaphanum and Gigaspora rosea, and their symbiotic lifestyle signature.</title>
        <authorList>
            <person name="Morin E."/>
            <person name="San Clemente H."/>
            <person name="Chen E.C.H."/>
            <person name="De La Providencia I."/>
            <person name="Hainaut M."/>
            <person name="Kuo A."/>
            <person name="Kohler A."/>
            <person name="Murat C."/>
            <person name="Tang N."/>
            <person name="Roy S."/>
            <person name="Loubradou J."/>
            <person name="Henrissat B."/>
            <person name="Grigoriev I.V."/>
            <person name="Corradi N."/>
            <person name="Roux C."/>
            <person name="Martin F.M."/>
        </authorList>
    </citation>
    <scope>NUCLEOTIDE SEQUENCE [LARGE SCALE GENOMIC DNA]</scope>
    <source>
        <strain evidence="1 2">DAOM 194757</strain>
    </source>
</reference>
<dbReference type="EMBL" id="QKWP01000547">
    <property type="protein sequence ID" value="RIB18298.1"/>
    <property type="molecule type" value="Genomic_DNA"/>
</dbReference>
<comment type="caution">
    <text evidence="1">The sequence shown here is derived from an EMBL/GenBank/DDBJ whole genome shotgun (WGS) entry which is preliminary data.</text>
</comment>
<accession>A0A397V9D6</accession>
<protein>
    <submittedName>
        <fullName evidence="1">Uncharacterized protein</fullName>
    </submittedName>
</protein>
<gene>
    <name evidence="1" type="ORF">C2G38_2184960</name>
</gene>
<sequence length="85" mass="9810">MTLTHHEIDDQTEKIGIKERVLITVEASIYEYRVKFSDILSLSNYKMFGKLVSQNGEVIDLASIKFQSTNIFSFSVIIENFDMTK</sequence>
<dbReference type="OrthoDB" id="2399193at2759"/>